<dbReference type="EMBL" id="LAZR01000798">
    <property type="protein sequence ID" value="KKN57544.1"/>
    <property type="molecule type" value="Genomic_DNA"/>
</dbReference>
<name>A0A0F9RS42_9ZZZZ</name>
<evidence type="ECO:0000313" key="1">
    <source>
        <dbReference type="EMBL" id="KKN57544.1"/>
    </source>
</evidence>
<sequence length="68" mass="7841">MEECEFEKDGKCYAGNCFNSRLCRAKEYGEPNFVTEKGEPITMAKRKARGKAVYDYYSGWTRGTLCDH</sequence>
<organism evidence="1">
    <name type="scientific">marine sediment metagenome</name>
    <dbReference type="NCBI Taxonomy" id="412755"/>
    <lineage>
        <taxon>unclassified sequences</taxon>
        <taxon>metagenomes</taxon>
        <taxon>ecological metagenomes</taxon>
    </lineage>
</organism>
<dbReference type="AlphaFoldDB" id="A0A0F9RS42"/>
<proteinExistence type="predicted"/>
<protein>
    <submittedName>
        <fullName evidence="1">Uncharacterized protein</fullName>
    </submittedName>
</protein>
<gene>
    <name evidence="1" type="ORF">LCGC14_0560900</name>
</gene>
<accession>A0A0F9RS42</accession>
<comment type="caution">
    <text evidence="1">The sequence shown here is derived from an EMBL/GenBank/DDBJ whole genome shotgun (WGS) entry which is preliminary data.</text>
</comment>
<reference evidence="1" key="1">
    <citation type="journal article" date="2015" name="Nature">
        <title>Complex archaea that bridge the gap between prokaryotes and eukaryotes.</title>
        <authorList>
            <person name="Spang A."/>
            <person name="Saw J.H."/>
            <person name="Jorgensen S.L."/>
            <person name="Zaremba-Niedzwiedzka K."/>
            <person name="Martijn J."/>
            <person name="Lind A.E."/>
            <person name="van Eijk R."/>
            <person name="Schleper C."/>
            <person name="Guy L."/>
            <person name="Ettema T.J."/>
        </authorList>
    </citation>
    <scope>NUCLEOTIDE SEQUENCE</scope>
</reference>